<evidence type="ECO:0000256" key="4">
    <source>
        <dbReference type="ARBA" id="ARBA00022553"/>
    </source>
</evidence>
<dbReference type="FunFam" id="1.10.1200.10:FF:000005">
    <property type="entry name" value="Nonribosomal peptide synthetase 1"/>
    <property type="match status" value="4"/>
</dbReference>
<dbReference type="InterPro" id="IPR023213">
    <property type="entry name" value="CAT-like_dom_sf"/>
</dbReference>
<proteinExistence type="inferred from homology"/>
<dbReference type="RefSeq" id="WP_157308683.1">
    <property type="nucleotide sequence ID" value="NZ_WRXN01000012.1"/>
</dbReference>
<keyword evidence="7" id="KW-1185">Reference proteome</keyword>
<dbReference type="GO" id="GO:0003824">
    <property type="term" value="F:catalytic activity"/>
    <property type="evidence" value="ECO:0007669"/>
    <property type="project" value="InterPro"/>
</dbReference>
<dbReference type="Gene3D" id="3.30.559.10">
    <property type="entry name" value="Chloramphenicol acetyltransferase-like domain"/>
    <property type="match status" value="6"/>
</dbReference>
<dbReference type="SUPFAM" id="SSF52777">
    <property type="entry name" value="CoA-dependent acyltransferases"/>
    <property type="match status" value="13"/>
</dbReference>
<feature type="domain" description="Carrier" evidence="5">
    <location>
        <begin position="4081"/>
        <end position="4156"/>
    </location>
</feature>
<dbReference type="Gene3D" id="3.40.50.980">
    <property type="match status" value="10"/>
</dbReference>
<dbReference type="Gene3D" id="2.30.38.10">
    <property type="entry name" value="Luciferase, Domain 3"/>
    <property type="match status" value="5"/>
</dbReference>
<dbReference type="Pfam" id="PF00501">
    <property type="entry name" value="AMP-binding"/>
    <property type="match status" value="6"/>
</dbReference>
<organism evidence="6 7">
    <name type="scientific">Chitinophaga tropicalis</name>
    <dbReference type="NCBI Taxonomy" id="2683588"/>
    <lineage>
        <taxon>Bacteria</taxon>
        <taxon>Pseudomonadati</taxon>
        <taxon>Bacteroidota</taxon>
        <taxon>Chitinophagia</taxon>
        <taxon>Chitinophagales</taxon>
        <taxon>Chitinophagaceae</taxon>
        <taxon>Chitinophaga</taxon>
    </lineage>
</organism>
<name>A0A7K1UAD4_9BACT</name>
<reference evidence="6 7" key="1">
    <citation type="submission" date="2019-12" db="EMBL/GenBank/DDBJ databases">
        <title>Chitinophaga sp. strain ysch24 (GDMCC 1.1355), whole genome shotgun sequence.</title>
        <authorList>
            <person name="Zhang X."/>
        </authorList>
    </citation>
    <scope>NUCLEOTIDE SEQUENCE [LARGE SCALE GENOMIC DNA]</scope>
    <source>
        <strain evidence="7">ysch24</strain>
    </source>
</reference>
<dbReference type="InterPro" id="IPR001242">
    <property type="entry name" value="Condensation_dom"/>
</dbReference>
<dbReference type="FunFam" id="3.40.50.12780:FF:000012">
    <property type="entry name" value="Non-ribosomal peptide synthetase"/>
    <property type="match status" value="6"/>
</dbReference>
<dbReference type="Gene3D" id="3.30.300.30">
    <property type="match status" value="6"/>
</dbReference>
<comment type="similarity">
    <text evidence="2">Belongs to the ATP-dependent AMP-binding enzyme family.</text>
</comment>
<dbReference type="InterPro" id="IPR020806">
    <property type="entry name" value="PKS_PP-bd"/>
</dbReference>
<comment type="cofactor">
    <cofactor evidence="1">
        <name>pantetheine 4'-phosphate</name>
        <dbReference type="ChEBI" id="CHEBI:47942"/>
    </cofactor>
</comment>
<dbReference type="FunFam" id="3.40.50.980:FF:000002">
    <property type="entry name" value="Enterobactin synthetase component F"/>
    <property type="match status" value="1"/>
</dbReference>
<dbReference type="Gene3D" id="3.30.559.30">
    <property type="entry name" value="Nonribosomal peptide synthetase, condensation domain"/>
    <property type="match status" value="7"/>
</dbReference>
<dbReference type="PROSITE" id="PS00455">
    <property type="entry name" value="AMP_BINDING"/>
    <property type="match status" value="6"/>
</dbReference>
<feature type="domain" description="Carrier" evidence="5">
    <location>
        <begin position="5143"/>
        <end position="5217"/>
    </location>
</feature>
<dbReference type="FunFam" id="3.30.300.30:FF:000010">
    <property type="entry name" value="Enterobactin synthetase component F"/>
    <property type="match status" value="6"/>
</dbReference>
<dbReference type="NCBIfam" id="TIGR01733">
    <property type="entry name" value="AA-adenyl-dom"/>
    <property type="match status" value="6"/>
</dbReference>
<sequence length="6528" mass="732878">MPLQTLPLHPAQQDVYLDQAINTEVPYYNMGGYIRLTGHLNKEKFIEAVRSAPEMFDVLRMRFDLHDEEPVAYVDEAYTAFELTELEFPDGEDKKEQVAQWIREKMATPFLVEKDTMLADHYLIRISEEEYWYYFRYHHLIVDGYGISGVLQYIAKKYKSLVTGQPVTFNYPSYIEEAKRAAAFYASEEYAAEGEYWKKKIEKLPSKLLQKKFKEEEGMKSKCDTFILEFAGEERALLEALQAETNANLQQLTIAAMMIYYARTSGQEDFVFGIPLHRRRNKQLRTIAGMFTGVIPFAGSYKAGSRVSDLIRSVLSSQREDYRYQNYLIGDLSRHLNVRHDEEGLIEIAVNFAPVDFHLDLGEELSSVLVNVPSGYLPFPMEMFWYDYGKHQPLQLRIDYQVAYFDKEDITGLVKRLLFILHQFRETPGMPVEQVRLIPAEEQEMLDHFSSPAPYDPYGAEDTLPALFSARANMAPRRMAVVHRNDSLSYGQLEMQANRLSHYLRSRGVNKDKLVPVCLERSIDMFVAILAIWKAGGAYVPIDTTYPAERISYLLEDTTATVVICSSATSHLFGEHVETLLTDKLPDAVMVARGDVPAGNPAPPDLSYVIYTSGSTGKPKGVMVEHRGMLNHLYAKTGDLQIDAETVLAFTASYTFDISVWQMFAALIYGGHAVVYDDDHIYQPLALLSAVEEDNVTILELVPSYLAAVLQEKAAISLNRLQYLMVTGEAVSQHLLQQWFSHPLYGRIPVVNAYGPTEASDDITHHIMHSTPVSTNVPLGRPVRNMSIYIVSRDMELCPAGMAGEICVAGVGVSRGYLGRPELTAEKFIPDPFSADATWRMYRTGDLGYWLPDGTIAYLGRMDDQVKIRGYRIELGEIEAALHQLPLVNEAVVVAREGKGHKQLVAYVVAQEGFDRATALIHLKDKLPEYMIPVIVELEKMPLTPNGKVDKRALPDPLADGHMPDTFAEPRNRTEQLLAEIWQELLHVERAGIHDNFFELGGNSLLGIRMIAVISRTFEARLTVRLLFRYATIASLAAYIQQQDKSSSLQITAQPHITPKPLSFSQERLWFIDSMEGSEHYHIPVVLQLKGHPDRNALQYALQAVVNRYEILRTVVYEQDGTGYQHVLAKDNWQLEEVIDGEAINSFIYRPFDLGKDHMLRAALLKRSDDEYTLVITVHHIAADAWSMALIMKEFAAYYNNASVKLAELPFQYADYAIWQRSYLSAEVLLAGQQYWRKKLAGIEPLNLATDYPRPAIQSKRGAITAFNINKEVSEKLRQLSRQEGTTLFVTLLAAFKVLLFRYTGQQDICIGTPVAGRRQQELENMAGFFVDTLPLYSRLDAGSTFSALLQQVKEVLLEGYEHQDLPFEKIVEAVTDNRDLSRTPLFQVMFVLQDAADMTDVQLNGLMLTPGEIEHNISKFDITVIVTEKQDQLSFELEYCTDLFNSDTIQRMGGHFEQLLQSIGEDASQSLNGLQMLSPAEEQQLLQTFNDSAVAYPRDKHIMDLFDEQVKMIPEATALIFRDRTLSYRELDERSNQLARYLRKQGVNKESRIPICIERSFEMIAGILGILKAGGVYVPVDPDYPEERISYILEDTGATLVISSSACAHKLAGAPGVNVISLDEEASRINRFAVTSPGIALSPSQLAYIIYTSGSTGKPKGVMLEHKGVVNLALSQATALRLQRGTRSLQFASFGFDASCYEIFNTLLSGGVLVLPEKEDLLSQERFSALINTHAVELVTLPPSYQHIIKEHTGAIKTIVSAGEPLNREDGRYLQSKGVRLINAYGPTENTVCTTLTDDPVRKDNTVVIGRPIANVQVYILDAGGGLCPIGVTGEICIGGANLARGYWNRADLTAEKFITSPYSERLYRTGDVGRWLADGNIEYIGRMDDQVKIRGYRIELGEIESVLQDCALVNQAAVLAKAGSDGQKQLAAYIVPQGAFDRVQVLEYLQQRLPGYMIPSLFIAIAQLPLTPSGKIDRKALPEPGINNEVYVAPCTHMELQLAKIWQELLDKEQISILENFFHLGGHSLMAIRLIASVRKQLHTEISVRDVFTHNTIETLAVFIEQQQGKSVLPEISVQSRPLYIPLSFSQERLWFIDKLEGSLHYHTSTLLKLKGQLNRHALQRALLHIIERHEALRTVIREDDGIAYQQVLAANGWHLQELASAGELSAYGSQPFNLASDYMMRAALVQLNSDAYELLITMHHIASDGWSVSILAAELSELYAAFAEERHPVLQLLTIQYADYSIWQKKYVTGDVLQRQQDYWMKKMSGIEPLNLQTDHARPAVQRNNGALFISSIDRELTDRVNELSRREGVTPFMTLLAALKVLLYRYSGQNDICVGTPLAGRKQQEVESLIGFFINTLAVRSNLENNSTFNTFLQQVKNTLLEGYEHQDMPFEKVVDAVVRTRDLSRHPLFQVMFVLHNTTDIPVFRLGNLSVDMEEVEENTAKFDLVFTIQAKGEELLLGVEYCTDLFLEETVANMAEHYKQLLLSLTADPAQQIGSLNMLTAAEKQTLQAFSTGTVIDLPPHQTVVTLFEEQVRQYPEAVAIQFEDENISYLTLHERANQLAHLLRSQGITANSKVPLFIDRCPEMIIAVLATWKAGGAYVPVDPKFPEERVRYILEETEARVVITNQRSSILLPAGITAAVIMADEEQVLMEQPHSSLQPVAGQEHLAYVLYTSGSTGKPKGVLVEHAGLLNHLLAMTEEFGMSASTVLAFTAPYTFDISVWQMVNALVCGGRTIIYTESLIHRPDLFIRTVEKHGVTLLQLVPSYLASVLQEKTDVRLKMLEYLLVTGEAVTVSLLEQWFAHEHFGLIPVVNAYGPTEASDDVSFYFMKQAPEVVQVPVGKPIRNLRMYVLDNNMQLCAPGVPGEICVAGLAVARGYQNRPELTAEKFVEDPFYPGERMYRTGDLGRWLSDGNMEYIGRADDQVKIRGFRIELGEIEHALQQYPQIAQAVVVARSDDKGIKRLVGYLAVQGEVDKDAMVTYLKERLPEYMIPVFVILDKLPLTANGKVDKKALPDPVASTATSYVAPRNALESRLAGIWQRLLGIKQAGIYDNFFESGGHSLLVIRLIAAIRKEIGAELQVKDVFLHSDIASLAADISGKRTSLLPPVTRIAPRPELIPLSFGQERLWFIDKLEGSTHYHNPTILKLEGAVSREGITWALQQVINRHEVLRTVIRETDGTGYQYILEADSWKMDNIDTAGIAAFIGKPFDLGREHMLRAALISHSSTHHVLVIVVHHIAFDGWSSGIVINELSEYYAAYVEKRAAVLEPLALQYADYAVWQRAYLDSTAQATAMQYWKQQLSGIEPLNMPTDYSRPLVQSKKGAMLTIHLEDGLAGTLNEFSRQQGVTLFMTLLATFKVLLHRYTGQQDICVGTPVAGRNQQEIEPLAGLFINTLALRSQPEGTLSFTTYLRQVKAILLEAYEHQDMPFEKIVDAVVKTRDLSRSPLFQVMLVLQNTPEEKALKLGDAILTEEETEPETSKYDLIFVLEEKNEGLLLNVEYCTDLFSPATAMQLARHYGQLLKAVTTMPEAKLSLLDMLTADDEHLLLEAFQGPSVGYPQDKTIVTLFEEQSARTPELTAVVYNNQKLSYRELEERSNQLAHYLRSKGVREETLVPVCIGKGLDMIVCMLGILKAGGAYVPVDPDYPEDRIHFMLEDTSARLAISSSADSAALHAAGLDIVIETDTDTGIATQPVTPVNAAVKPGNVAYVIYTSGSTGRPKGVLIEHINVVRLFETETPLYDFDSNDVWTMFHSFSFDFSVWEIYGALFYGGRVVIVPKDVARDVTRFGQLLISEGVTVLNQTPSAFYVLQDYLTTQPESVSVRYVIFGGEALNPAKLRPWKERFPASRLINMYGITETTVHVTFLELDDTHLSSSASPIGRTIPTLNAYILDSEQKPSPVGVTGELYIGGAGVARGYLNRPELTAARFLASPFREGQRLYRTGDLARWYPDGNIEYQGRIDDQVKIRGFRIELGEIENVIQGSGFVSNSVVLAKTVGTGDKQLVAYVVPENNYSREAMIGHLKNLLPEHMIPSLWVVMDAIPLTSNGKVNRKALPEPDAARLANVIYIAPRTGTEITLAGIWQELLGVERAGTQDNFFELGGDSIRVIKVSSRIYQLFHKEVKVFEIYQAATLEELARVVDNKAATAAWREAVYREVNESLERQKESLLPLLKETANIEDLYPVSDIERGMLFISLMNPGEALYHDQFVGRLPKTFDAAVVRQAYKLLAARHSMLRTGFRMGLNDQDIQIVYKSVQIDIPVFDIQQLSGPEVKVAVEQYLSEERTRPFVIEDAPLWRASLFQVKDHNLLVFQFHHAILDGWSVASLNTELYTLCTALVDKQAVKPPAPLKSSYKDYIIESLVAKKIDDNRNFWSEELADYKRLEIFSDKPAFQVVSYQFDEEYVALLREKTRRNNISIKGLALGAYLYTLSRLTYEEDLTVGLVTNNRPLIEEADQLLGCFLNTIPLRYNIDNSKTWRSYFEGIEAKLLMLKERDRTSLFDITKITGEHSSDNNPYFDTIFNFINFHVYDRLKDGIGTLTPEESAISDYELTNTFLDCTVSTTGDTFTVQYSLRRELSSGKTLEDLLYYFRQIINAYLLHYDEQVTVTDILPVEESRLVRETFSVSPLQQPVLPPATLVSLFREQALLQEEQTALVSGDIQLSYRQLDEQSNQVAHFLLSRGVKAESLIAVCMERSPLLVTCMLGILKAGAAYVPVDASYPKERINYMIADSGCEMVLATPEYASLCGDKAVPADEKIFDNYPDTPLKENVSEEQMAYVIYTSGSTGKPKGVMSEHRNLVNLVRWHKAYYEVNADSKATAMASIGFDAFGWELWPYLCAGAAVWLLDDEARLSPQTIAALYLSAGITHSFVATGLVQEIMLELQGRNVPLQYMLTGGDRLPPVSLTGINFRLVNNYGPTENTVVTSSYMLPATGSKQPPIGKAVSNSRIYILDKALRPVPVGVAGELCVSGSQLARGYLGQPELTAAKFVSHPFRAAERLYRTGDLARWLPDGNIEFIERKDDQVKIRGYRIELGEIENVLLQSGVAVQAVVTATPDARGVKRLVAYIVPSGAFDEAALTQFLQGRLPGYMVPSRYVVLAALPLTANGKIDRRALPEPKEEEPLSGHLYAAPRNAAEAALAMIWEELLGIGNIGIHDNFFRLGGDSIMSIQLVSRAKQAGIALRVKDIFYYQTIAKLSAMLAERRPNEEKAASVEEYAKSERLLSQKRYWQQVLQYQQQLPADTRTATTVSQLKNTGVNLDATLTTLLLNDVQDTYHTEVSDILLAALARTLCSWSKLQEVVIGLDSDGDSHYPMLLSIREGTDESRLIRSIKEQLLHVPDNGIGFSLLKSIAQEPVFQKEAPYEISFHYEGKDNPSHIDHLVSVNSSVKNGELHINWTYSSEHFNDDTAAMLCSSYIEQLKLLIDHCVQLGRLGSVPTPWGYGLPVSVGYKAFDRFLEWPVSSENNMSRLQAISAVYPLTPLQEGMLFHGLYDKQSAAYIEQFNCELYDVDVPALKRSWEQLLTRHTILRTGFNYEDLPVPVQYVFKTTTIPFETVDYRHLTPDRQEAAIEAYIQEDRERGFNYEQPPLMRVTLIQTDDRKYHMLWSFHHLLLDGWSVSLIVGELLQQYEYEVKGGMPITAPEDRFGDYIHYIESCDKWKEQEYWSHYMEGVETATLLPFIKNSSNRNKGVGQYREQQLLLETRITQQITETARRYGITINTLMQGVWALLLHKYTGLQDIVFGVSVSGRPPGLQHVEQRAGLYINTLPLHTRFEKDMEIGNWLREIQKGQVQSREYEHTSLNKIQALTGITGDLFDSLLVFDNYPVSEALKAGENRWSLKATGVKLQEQTNYPLDILVALSKERTEITFNYNTELLDEIYMRQLAGHFERVLLQFLDNGQQQLGSVTLLTSAEEQALKTLSAGPVVPLPENQTLAGLFEQQAAAYPESVAIEFEDSAFTYRELNERANQVAHYLGSKGVRANMPVPVFIDRSLEMIVGILGIVKAGGAYVPIDPNYPKDRTGFILEDIKASVVLTNQLCREQLPAMDNLTIVSLDEDGQLSRQPVTSPGNIISTDDLCYIIFTSGSTGLPKGAMIEHAGMVNHLFSKINDLQLDTSTTIAFTASYTFDISVWQMFAALICGGRTIIYSADTILNPVALITKVAADRVNVLELVPSYLAILLQQNTDVELQQLRYLLVTGEAVMPSLLKQWFDHPLYKNIPVVNAYGPTEASDDISLYFMREAPDVSNVPVGKPIQNLQIQILDQVQHPCPLGVPGEIFVSGIGVGRGYLNREELTAEKFVYRDGIRTYRTGDLGCWLPDGNIEYLGRMDHQVKIRGNRIELGEIESVLQAHEQVHQCVVIARKDTLVGYIVPKQAQKKEEILAFLKERLPEYMIPLLVELDEMPLTPNGKIDRKALPEPDAGLQSGEYIVPRNKTEETLAGICEQLLNTSTIGVNQNLFELGMHSLMVMRFAAAVLDTLQVEIPVRTFFELPTIEALAAFTDEKKARKRKRIAL</sequence>
<dbReference type="PANTHER" id="PTHR45527">
    <property type="entry name" value="NONRIBOSOMAL PEPTIDE SYNTHETASE"/>
    <property type="match status" value="1"/>
</dbReference>
<dbReference type="Pfam" id="PF13193">
    <property type="entry name" value="AMP-binding_C"/>
    <property type="match status" value="6"/>
</dbReference>
<dbReference type="Gene3D" id="1.10.1200.10">
    <property type="entry name" value="ACP-like"/>
    <property type="match status" value="6"/>
</dbReference>
<dbReference type="NCBIfam" id="NF004282">
    <property type="entry name" value="PRK05691.1"/>
    <property type="match status" value="11"/>
</dbReference>
<dbReference type="NCBIfam" id="NF003417">
    <property type="entry name" value="PRK04813.1"/>
    <property type="match status" value="6"/>
</dbReference>
<evidence type="ECO:0000256" key="3">
    <source>
        <dbReference type="ARBA" id="ARBA00022450"/>
    </source>
</evidence>
<feature type="domain" description="Carrier" evidence="5">
    <location>
        <begin position="969"/>
        <end position="1044"/>
    </location>
</feature>
<dbReference type="Gene3D" id="3.40.50.12780">
    <property type="entry name" value="N-terminal domain of ligase-like"/>
    <property type="match status" value="1"/>
</dbReference>
<dbReference type="FunFam" id="3.40.50.980:FF:000001">
    <property type="entry name" value="Non-ribosomal peptide synthetase"/>
    <property type="match status" value="6"/>
</dbReference>
<evidence type="ECO:0000256" key="2">
    <source>
        <dbReference type="ARBA" id="ARBA00006432"/>
    </source>
</evidence>
<dbReference type="PANTHER" id="PTHR45527:SF1">
    <property type="entry name" value="FATTY ACID SYNTHASE"/>
    <property type="match status" value="1"/>
</dbReference>
<dbReference type="Pfam" id="PF00668">
    <property type="entry name" value="Condensation"/>
    <property type="match status" value="7"/>
</dbReference>
<dbReference type="InterPro" id="IPR009081">
    <property type="entry name" value="PP-bd_ACP"/>
</dbReference>
<dbReference type="SUPFAM" id="SSF56801">
    <property type="entry name" value="Acetyl-CoA synthetase-like"/>
    <property type="match status" value="6"/>
</dbReference>
<dbReference type="GO" id="GO:0044550">
    <property type="term" value="P:secondary metabolite biosynthetic process"/>
    <property type="evidence" value="ECO:0007669"/>
    <property type="project" value="UniProtKB-ARBA"/>
</dbReference>
<dbReference type="InterPro" id="IPR020845">
    <property type="entry name" value="AMP-binding_CS"/>
</dbReference>
<evidence type="ECO:0000259" key="5">
    <source>
        <dbReference type="PROSITE" id="PS50075"/>
    </source>
</evidence>
<feature type="domain" description="Carrier" evidence="5">
    <location>
        <begin position="3037"/>
        <end position="3112"/>
    </location>
</feature>
<keyword evidence="3" id="KW-0596">Phosphopantetheine</keyword>
<dbReference type="InterPro" id="IPR045851">
    <property type="entry name" value="AMP-bd_C_sf"/>
</dbReference>
<dbReference type="InterPro" id="IPR010071">
    <property type="entry name" value="AA_adenyl_dom"/>
</dbReference>
<dbReference type="InterPro" id="IPR000873">
    <property type="entry name" value="AMP-dep_synth/lig_dom"/>
</dbReference>
<gene>
    <name evidence="6" type="ORF">GO493_23520</name>
</gene>
<dbReference type="GO" id="GO:0043041">
    <property type="term" value="P:amino acid activation for nonribosomal peptide biosynthetic process"/>
    <property type="evidence" value="ECO:0007669"/>
    <property type="project" value="TreeGrafter"/>
</dbReference>
<evidence type="ECO:0000313" key="7">
    <source>
        <dbReference type="Proteomes" id="UP000461730"/>
    </source>
</evidence>
<dbReference type="FunFam" id="2.30.38.10:FF:000001">
    <property type="entry name" value="Non-ribosomal peptide synthetase PvdI"/>
    <property type="match status" value="3"/>
</dbReference>
<dbReference type="Pfam" id="PF00550">
    <property type="entry name" value="PP-binding"/>
    <property type="match status" value="6"/>
</dbReference>
<dbReference type="CDD" id="cd17643">
    <property type="entry name" value="A_NRPS_Cytc1-like"/>
    <property type="match status" value="1"/>
</dbReference>
<feature type="domain" description="Carrier" evidence="5">
    <location>
        <begin position="1995"/>
        <end position="2070"/>
    </location>
</feature>
<evidence type="ECO:0000313" key="6">
    <source>
        <dbReference type="EMBL" id="MVT11258.1"/>
    </source>
</evidence>
<dbReference type="CDD" id="cd19543">
    <property type="entry name" value="DCL_NRPS"/>
    <property type="match status" value="1"/>
</dbReference>
<dbReference type="CDD" id="cd05930">
    <property type="entry name" value="A_NRPS"/>
    <property type="match status" value="5"/>
</dbReference>
<dbReference type="InterPro" id="IPR006162">
    <property type="entry name" value="Ppantetheine_attach_site"/>
</dbReference>
<comment type="caution">
    <text evidence="6">The sequence shown here is derived from an EMBL/GenBank/DDBJ whole genome shotgun (WGS) entry which is preliminary data.</text>
</comment>
<dbReference type="InterPro" id="IPR042099">
    <property type="entry name" value="ANL_N_sf"/>
</dbReference>
<evidence type="ECO:0000256" key="1">
    <source>
        <dbReference type="ARBA" id="ARBA00001957"/>
    </source>
</evidence>
<dbReference type="PROSITE" id="PS00012">
    <property type="entry name" value="PHOSPHOPANTETHEINE"/>
    <property type="match status" value="4"/>
</dbReference>
<dbReference type="PROSITE" id="PS50075">
    <property type="entry name" value="CARRIER"/>
    <property type="match status" value="6"/>
</dbReference>
<dbReference type="CDD" id="cd19531">
    <property type="entry name" value="LCL_NRPS-like"/>
    <property type="match status" value="3"/>
</dbReference>
<dbReference type="InterPro" id="IPR025110">
    <property type="entry name" value="AMP-bd_C"/>
</dbReference>
<accession>A0A7K1UAD4</accession>
<dbReference type="SMART" id="SM00823">
    <property type="entry name" value="PKS_PP"/>
    <property type="match status" value="6"/>
</dbReference>
<dbReference type="EMBL" id="WRXN01000012">
    <property type="protein sequence ID" value="MVT11258.1"/>
    <property type="molecule type" value="Genomic_DNA"/>
</dbReference>
<dbReference type="SUPFAM" id="SSF47336">
    <property type="entry name" value="ACP-like"/>
    <property type="match status" value="6"/>
</dbReference>
<dbReference type="Proteomes" id="UP000461730">
    <property type="component" value="Unassembled WGS sequence"/>
</dbReference>
<dbReference type="GO" id="GO:0031177">
    <property type="term" value="F:phosphopantetheine binding"/>
    <property type="evidence" value="ECO:0007669"/>
    <property type="project" value="InterPro"/>
</dbReference>
<keyword evidence="4" id="KW-0597">Phosphoprotein</keyword>
<feature type="domain" description="Carrier" evidence="5">
    <location>
        <begin position="6444"/>
        <end position="6519"/>
    </location>
</feature>
<protein>
    <submittedName>
        <fullName evidence="6">Amino acid adenylation domain-containing protein</fullName>
    </submittedName>
</protein>
<dbReference type="InterPro" id="IPR036736">
    <property type="entry name" value="ACP-like_sf"/>
</dbReference>
<dbReference type="GO" id="GO:0005829">
    <property type="term" value="C:cytosol"/>
    <property type="evidence" value="ECO:0007669"/>
    <property type="project" value="TreeGrafter"/>
</dbReference>